<dbReference type="InterPro" id="IPR036249">
    <property type="entry name" value="Thioredoxin-like_sf"/>
</dbReference>
<feature type="compositionally biased region" description="Basic and acidic residues" evidence="4">
    <location>
        <begin position="224"/>
        <end position="233"/>
    </location>
</feature>
<dbReference type="PANTHER" id="PTHR43986:SF1">
    <property type="entry name" value="ELONGATION FACTOR 1-GAMMA"/>
    <property type="match status" value="1"/>
</dbReference>
<feature type="domain" description="EF-1-gamma C-terminal" evidence="5">
    <location>
        <begin position="265"/>
        <end position="423"/>
    </location>
</feature>
<dbReference type="GO" id="GO:0003746">
    <property type="term" value="F:translation elongation factor activity"/>
    <property type="evidence" value="ECO:0007669"/>
    <property type="project" value="UniProtKB-UniRule"/>
</dbReference>
<keyword evidence="2 3" id="KW-0648">Protein biosynthesis</keyword>
<dbReference type="Pfam" id="PF00647">
    <property type="entry name" value="EF1G"/>
    <property type="match status" value="1"/>
</dbReference>
<keyword evidence="1 3" id="KW-0251">Elongation factor</keyword>
<evidence type="ECO:0000313" key="8">
    <source>
        <dbReference type="EMBL" id="CCA72243.1"/>
    </source>
</evidence>
<dbReference type="CDD" id="cd03181">
    <property type="entry name" value="GST_C_EF1Bgamma_like"/>
    <property type="match status" value="1"/>
</dbReference>
<feature type="region of interest" description="Disordered" evidence="4">
    <location>
        <begin position="216"/>
        <end position="273"/>
    </location>
</feature>
<sequence>MASIGTLWTTPIQTSGKRIKAAAALGGLKLDKPASYKHYEDNKKPEFLSKFASGKVPAFEGADGFTLFEGGAIARYVASLAPNSGLLGNTPQERALVEQWISYLETEIAAPVRFSVRMLGGAWPYNKPADQLHRDLLPRPLKVLDEHLATRTYLVGERITLADLTVGMVMVVAYEQIIDKKTRDQYPNLHRLYETIREHPQLKAIWGPTEYIDAPKQYTPPAKAPKEPKEPKAPKAAAPKAEKAPKKEAEEEDDDDNGVPPEPKAKHPLDELPKSTFNLEDWKRAYSNMETKGPGGSIEWFNERFDPEGFSVWRVDFKYNEELTQTFMSSNQISGFFNRLEGARKYLFGSMGVLGENNNSIITGVLICRGKDYKPVVEFAPDWESYSFQPLDYKGADKDFFESALAWDLEIDGKKWAAGKNFK</sequence>
<dbReference type="OrthoDB" id="249703at2759"/>
<gene>
    <name evidence="8" type="ORF">PIIN_06177</name>
</gene>
<organism evidence="8 9">
    <name type="scientific">Serendipita indica (strain DSM 11827)</name>
    <name type="common">Root endophyte fungus</name>
    <name type="synonym">Piriformospora indica</name>
    <dbReference type="NCBI Taxonomy" id="1109443"/>
    <lineage>
        <taxon>Eukaryota</taxon>
        <taxon>Fungi</taxon>
        <taxon>Dikarya</taxon>
        <taxon>Basidiomycota</taxon>
        <taxon>Agaricomycotina</taxon>
        <taxon>Agaricomycetes</taxon>
        <taxon>Sebacinales</taxon>
        <taxon>Serendipitaceae</taxon>
        <taxon>Serendipita</taxon>
    </lineage>
</organism>
<dbReference type="PROSITE" id="PS50405">
    <property type="entry name" value="GST_CTER"/>
    <property type="match status" value="1"/>
</dbReference>
<dbReference type="SUPFAM" id="SSF47616">
    <property type="entry name" value="GST C-terminal domain-like"/>
    <property type="match status" value="1"/>
</dbReference>
<feature type="domain" description="GST N-terminal" evidence="6">
    <location>
        <begin position="3"/>
        <end position="85"/>
    </location>
</feature>
<dbReference type="InterPro" id="IPR050802">
    <property type="entry name" value="EF-GSTs"/>
</dbReference>
<evidence type="ECO:0000256" key="2">
    <source>
        <dbReference type="ARBA" id="ARBA00022917"/>
    </source>
</evidence>
<dbReference type="eggNOG" id="KOG0867">
    <property type="taxonomic scope" value="Eukaryota"/>
</dbReference>
<evidence type="ECO:0000256" key="1">
    <source>
        <dbReference type="ARBA" id="ARBA00022768"/>
    </source>
</evidence>
<dbReference type="InterPro" id="IPR001662">
    <property type="entry name" value="EF1B_G_C"/>
</dbReference>
<dbReference type="InParanoid" id="G4TLP7"/>
<keyword evidence="9" id="KW-1185">Reference proteome</keyword>
<dbReference type="InterPro" id="IPR040079">
    <property type="entry name" value="Glutathione_S-Trfase"/>
</dbReference>
<dbReference type="SUPFAM" id="SSF52833">
    <property type="entry name" value="Thioredoxin-like"/>
    <property type="match status" value="1"/>
</dbReference>
<dbReference type="InterPro" id="IPR010987">
    <property type="entry name" value="Glutathione-S-Trfase_C-like"/>
</dbReference>
<dbReference type="Proteomes" id="UP000007148">
    <property type="component" value="Unassembled WGS sequence"/>
</dbReference>
<evidence type="ECO:0000259" key="5">
    <source>
        <dbReference type="PROSITE" id="PS50040"/>
    </source>
</evidence>
<dbReference type="InterPro" id="IPR036282">
    <property type="entry name" value="Glutathione-S-Trfase_C_sf"/>
</dbReference>
<comment type="caution">
    <text evidence="8">The sequence shown here is derived from an EMBL/GenBank/DDBJ whole genome shotgun (WGS) entry which is preliminary data.</text>
</comment>
<dbReference type="PANTHER" id="PTHR43986">
    <property type="entry name" value="ELONGATION FACTOR 1-GAMMA"/>
    <property type="match status" value="1"/>
</dbReference>
<evidence type="ECO:0000313" key="9">
    <source>
        <dbReference type="Proteomes" id="UP000007148"/>
    </source>
</evidence>
<dbReference type="FunFam" id="3.30.70.1010:FF:000001">
    <property type="entry name" value="Elongation factor 1-gamma 1"/>
    <property type="match status" value="1"/>
</dbReference>
<dbReference type="FunCoup" id="G4TLP7">
    <property type="interactions" value="593"/>
</dbReference>
<dbReference type="InterPro" id="IPR004046">
    <property type="entry name" value="GST_C"/>
</dbReference>
<dbReference type="SUPFAM" id="SSF89942">
    <property type="entry name" value="eEF1-gamma domain"/>
    <property type="match status" value="1"/>
</dbReference>
<dbReference type="SFLD" id="SFLDS00019">
    <property type="entry name" value="Glutathione_Transferase_(cytos"/>
    <property type="match status" value="1"/>
</dbReference>
<protein>
    <submittedName>
        <fullName evidence="8">Related to translation elongation factor eEF1, gamma chain</fullName>
    </submittedName>
</protein>
<dbReference type="InterPro" id="IPR036433">
    <property type="entry name" value="EF1B_G_C_sf"/>
</dbReference>
<dbReference type="FunFam" id="1.20.1050.10:FF:000006">
    <property type="entry name" value="Elongation factor 1 gamma"/>
    <property type="match status" value="1"/>
</dbReference>
<dbReference type="Gene3D" id="3.40.30.10">
    <property type="entry name" value="Glutaredoxin"/>
    <property type="match status" value="1"/>
</dbReference>
<dbReference type="Gene3D" id="3.30.70.1010">
    <property type="entry name" value="Translation elongation factor EF1B, gamma chain, conserved domain"/>
    <property type="match status" value="1"/>
</dbReference>
<dbReference type="EMBL" id="CAFZ01000154">
    <property type="protein sequence ID" value="CCA72243.1"/>
    <property type="molecule type" value="Genomic_DNA"/>
</dbReference>
<dbReference type="STRING" id="1109443.G4TLP7"/>
<dbReference type="AlphaFoldDB" id="G4TLP7"/>
<feature type="domain" description="GST C-terminal" evidence="7">
    <location>
        <begin position="90"/>
        <end position="221"/>
    </location>
</feature>
<dbReference type="Gene3D" id="1.20.1050.10">
    <property type="match status" value="1"/>
</dbReference>
<evidence type="ECO:0000256" key="4">
    <source>
        <dbReference type="SAM" id="MobiDB-lite"/>
    </source>
</evidence>
<dbReference type="GO" id="GO:0005634">
    <property type="term" value="C:nucleus"/>
    <property type="evidence" value="ECO:0007669"/>
    <property type="project" value="TreeGrafter"/>
</dbReference>
<dbReference type="PROSITE" id="PS50404">
    <property type="entry name" value="GST_NTER"/>
    <property type="match status" value="1"/>
</dbReference>
<dbReference type="HOGENOM" id="CLU_011226_3_0_1"/>
<dbReference type="GO" id="GO:0005737">
    <property type="term" value="C:cytoplasm"/>
    <property type="evidence" value="ECO:0007669"/>
    <property type="project" value="TreeGrafter"/>
</dbReference>
<name>G4TLP7_SERID</name>
<proteinExistence type="predicted"/>
<dbReference type="eggNOG" id="KOG1627">
    <property type="taxonomic scope" value="Eukaryota"/>
</dbReference>
<dbReference type="SFLD" id="SFLDG00358">
    <property type="entry name" value="Main_(cytGST)"/>
    <property type="match status" value="1"/>
</dbReference>
<dbReference type="CDD" id="cd03044">
    <property type="entry name" value="GST_N_EF1Bgamma"/>
    <property type="match status" value="1"/>
</dbReference>
<dbReference type="SMART" id="SM01183">
    <property type="entry name" value="EF1G"/>
    <property type="match status" value="1"/>
</dbReference>
<dbReference type="OMA" id="TQYFSWT"/>
<dbReference type="PROSITE" id="PS50040">
    <property type="entry name" value="EF1G_C"/>
    <property type="match status" value="1"/>
</dbReference>
<feature type="compositionally biased region" description="Basic and acidic residues" evidence="4">
    <location>
        <begin position="240"/>
        <end position="249"/>
    </location>
</feature>
<dbReference type="Pfam" id="PF00043">
    <property type="entry name" value="GST_C"/>
    <property type="match status" value="1"/>
</dbReference>
<evidence type="ECO:0000256" key="3">
    <source>
        <dbReference type="PROSITE-ProRule" id="PRU00519"/>
    </source>
</evidence>
<dbReference type="InterPro" id="IPR004045">
    <property type="entry name" value="Glutathione_S-Trfase_N"/>
</dbReference>
<reference evidence="8 9" key="1">
    <citation type="journal article" date="2011" name="PLoS Pathog.">
        <title>Endophytic Life Strategies Decoded by Genome and Transcriptome Analyses of the Mutualistic Root Symbiont Piriformospora indica.</title>
        <authorList>
            <person name="Zuccaro A."/>
            <person name="Lahrmann U."/>
            <person name="Guldener U."/>
            <person name="Langen G."/>
            <person name="Pfiffi S."/>
            <person name="Biedenkopf D."/>
            <person name="Wong P."/>
            <person name="Samans B."/>
            <person name="Grimm C."/>
            <person name="Basiewicz M."/>
            <person name="Murat C."/>
            <person name="Martin F."/>
            <person name="Kogel K.H."/>
        </authorList>
    </citation>
    <scope>NUCLEOTIDE SEQUENCE [LARGE SCALE GENOMIC DNA]</scope>
    <source>
        <strain evidence="8 9">DSM 11827</strain>
    </source>
</reference>
<evidence type="ECO:0000259" key="7">
    <source>
        <dbReference type="PROSITE" id="PS50405"/>
    </source>
</evidence>
<feature type="compositionally biased region" description="Basic and acidic residues" evidence="4">
    <location>
        <begin position="263"/>
        <end position="273"/>
    </location>
</feature>
<accession>G4TLP7</accession>
<evidence type="ECO:0000259" key="6">
    <source>
        <dbReference type="PROSITE" id="PS50404"/>
    </source>
</evidence>
<dbReference type="Pfam" id="PF02798">
    <property type="entry name" value="GST_N"/>
    <property type="match status" value="1"/>
</dbReference>